<dbReference type="InterPro" id="IPR001969">
    <property type="entry name" value="Aspartic_peptidase_AS"/>
</dbReference>
<accession>K6YH94</accession>
<dbReference type="EMBL" id="BAEO01000007">
    <property type="protein sequence ID" value="GAC17547.1"/>
    <property type="molecule type" value="Genomic_DNA"/>
</dbReference>
<dbReference type="Proteomes" id="UP000006327">
    <property type="component" value="Unassembled WGS sequence"/>
</dbReference>
<dbReference type="InterPro" id="IPR021109">
    <property type="entry name" value="Peptidase_aspartic_dom_sf"/>
</dbReference>
<keyword evidence="1" id="KW-0378">Hydrolase</keyword>
<keyword evidence="1" id="KW-0645">Protease</keyword>
<name>K6YH94_9ALTE</name>
<dbReference type="Gene3D" id="2.40.70.10">
    <property type="entry name" value="Acid Proteases"/>
    <property type="match status" value="1"/>
</dbReference>
<dbReference type="Pfam" id="PF13975">
    <property type="entry name" value="gag-asp_proteas"/>
    <property type="match status" value="1"/>
</dbReference>
<dbReference type="PROSITE" id="PS00141">
    <property type="entry name" value="ASP_PROTEASE"/>
    <property type="match status" value="1"/>
</dbReference>
<dbReference type="CDD" id="cd05483">
    <property type="entry name" value="retropepsin_like_bacteria"/>
    <property type="match status" value="1"/>
</dbReference>
<organism evidence="1 2">
    <name type="scientific">Paraglaciecola arctica BSs20135</name>
    <dbReference type="NCBI Taxonomy" id="493475"/>
    <lineage>
        <taxon>Bacteria</taxon>
        <taxon>Pseudomonadati</taxon>
        <taxon>Pseudomonadota</taxon>
        <taxon>Gammaproteobacteria</taxon>
        <taxon>Alteromonadales</taxon>
        <taxon>Alteromonadaceae</taxon>
        <taxon>Paraglaciecola</taxon>
    </lineage>
</organism>
<dbReference type="AlphaFoldDB" id="K6YH94"/>
<comment type="caution">
    <text evidence="1">The sequence shown here is derived from an EMBL/GenBank/DDBJ whole genome shotgun (WGS) entry which is preliminary data.</text>
</comment>
<gene>
    <name evidence="1" type="ORF">GARC_0566</name>
</gene>
<keyword evidence="2" id="KW-1185">Reference proteome</keyword>
<proteinExistence type="predicted"/>
<sequence>MQQKKMGKGMLIVAWIIGLGLLTLLFDDQLAKQFNPNAEPISSSSQGVQEVRLKQNRAGHYVSSGLINGQPVVFLLDTGATHVSVPMHLAEQLNLQKGSSSWVQTANGRVQVAQTNIQQLSIGDIRLDNVRANLNPGFKDNEILLGMSALKQLEFTQRGEWLILRNL</sequence>
<dbReference type="STRING" id="493475.GARC_0566"/>
<dbReference type="OrthoDB" id="185963at2"/>
<protein>
    <submittedName>
        <fullName evidence="1">Aspartyl protease family protein</fullName>
    </submittedName>
</protein>
<evidence type="ECO:0000313" key="2">
    <source>
        <dbReference type="Proteomes" id="UP000006327"/>
    </source>
</evidence>
<reference evidence="1 2" key="1">
    <citation type="journal article" date="2017" name="Antonie Van Leeuwenhoek">
        <title>Rhizobium rhizosphaerae sp. nov., a novel species isolated from rice rhizosphere.</title>
        <authorList>
            <person name="Zhao J.J."/>
            <person name="Zhang J."/>
            <person name="Zhang R.J."/>
            <person name="Zhang C.W."/>
            <person name="Yin H.Q."/>
            <person name="Zhang X.X."/>
        </authorList>
    </citation>
    <scope>NUCLEOTIDE SEQUENCE [LARGE SCALE GENOMIC DNA]</scope>
    <source>
        <strain evidence="1 2">BSs20135</strain>
    </source>
</reference>
<evidence type="ECO:0000313" key="1">
    <source>
        <dbReference type="EMBL" id="GAC17547.1"/>
    </source>
</evidence>
<dbReference type="InterPro" id="IPR011969">
    <property type="entry name" value="Clan_AA_Asp_peptidase_C"/>
</dbReference>
<dbReference type="SUPFAM" id="SSF50630">
    <property type="entry name" value="Acid proteases"/>
    <property type="match status" value="1"/>
</dbReference>
<dbReference type="eggNOG" id="COG3577">
    <property type="taxonomic scope" value="Bacteria"/>
</dbReference>
<dbReference type="RefSeq" id="WP_007616416.1">
    <property type="nucleotide sequence ID" value="NZ_BAEO01000007.1"/>
</dbReference>
<dbReference type="NCBIfam" id="TIGR02281">
    <property type="entry name" value="clan_AA_DTGA"/>
    <property type="match status" value="1"/>
</dbReference>
<dbReference type="GO" id="GO:0006508">
    <property type="term" value="P:proteolysis"/>
    <property type="evidence" value="ECO:0007669"/>
    <property type="project" value="UniProtKB-KW"/>
</dbReference>
<dbReference type="GO" id="GO:0004190">
    <property type="term" value="F:aspartic-type endopeptidase activity"/>
    <property type="evidence" value="ECO:0007669"/>
    <property type="project" value="InterPro"/>
</dbReference>
<dbReference type="InterPro" id="IPR034122">
    <property type="entry name" value="Retropepsin-like_bacterial"/>
</dbReference>